<dbReference type="Pfam" id="PF16344">
    <property type="entry name" value="FecR_C"/>
    <property type="match status" value="1"/>
</dbReference>
<evidence type="ECO:0000313" key="4">
    <source>
        <dbReference type="EMBL" id="MFC5408831.1"/>
    </source>
</evidence>
<dbReference type="PANTHER" id="PTHR30273:SF2">
    <property type="entry name" value="PROTEIN FECR"/>
    <property type="match status" value="1"/>
</dbReference>
<name>A0ABW0I5M3_9BACT</name>
<evidence type="ECO:0000259" key="3">
    <source>
        <dbReference type="Pfam" id="PF16344"/>
    </source>
</evidence>
<keyword evidence="1" id="KW-0472">Membrane</keyword>
<keyword evidence="1" id="KW-1133">Transmembrane helix</keyword>
<organism evidence="4 5">
    <name type="scientific">Larkinella bovis</name>
    <dbReference type="NCBI Taxonomy" id="683041"/>
    <lineage>
        <taxon>Bacteria</taxon>
        <taxon>Pseudomonadati</taxon>
        <taxon>Bacteroidota</taxon>
        <taxon>Cytophagia</taxon>
        <taxon>Cytophagales</taxon>
        <taxon>Spirosomataceae</taxon>
        <taxon>Larkinella</taxon>
    </lineage>
</organism>
<dbReference type="EMBL" id="JBHSMA010000001">
    <property type="protein sequence ID" value="MFC5408831.1"/>
    <property type="molecule type" value="Genomic_DNA"/>
</dbReference>
<dbReference type="Pfam" id="PF04773">
    <property type="entry name" value="FecR"/>
    <property type="match status" value="1"/>
</dbReference>
<feature type="domain" description="Protein FecR C-terminal" evidence="3">
    <location>
        <begin position="277"/>
        <end position="344"/>
    </location>
</feature>
<dbReference type="Gene3D" id="2.60.120.1440">
    <property type="match status" value="1"/>
</dbReference>
<dbReference type="PIRSF" id="PIRSF018266">
    <property type="entry name" value="FecR"/>
    <property type="match status" value="1"/>
</dbReference>
<keyword evidence="5" id="KW-1185">Reference proteome</keyword>
<dbReference type="PANTHER" id="PTHR30273">
    <property type="entry name" value="PERIPLASMIC SIGNAL SENSOR AND SIGMA FACTOR ACTIVATOR FECR-RELATED"/>
    <property type="match status" value="1"/>
</dbReference>
<proteinExistence type="predicted"/>
<sequence length="346" mass="39103">MVRSRAEYLINKLISNTLSETELEELLEGMEKDEMLQQYSSVLEQYFNTLIEQHDQDTPQPEWRINSGDRMAPAVPTRRIQFFYANYRGLAAFLALLFGLGTAYYFLNKNQPDRLTTADLAGYHPASGSVPVFANQEMVPRGKRKNVRLSDGSTVKLNSDSKISFPKNFGKTGRVVSLNGEAFFDVQRDESRPFVISVNSVKIKVLGTSFNVKDYNDEQELEITVRSGRVSVSLLSGQSAPVVLTKDQKLIFNKTTETFTIIGVNAESESSWITGALQFNNTPLNQVEHTLEKWYDVDIIVEDPTLYQASLTGKHLNENLDSMLESITYALDAQYEIKGRTIILRK</sequence>
<evidence type="ECO:0000313" key="5">
    <source>
        <dbReference type="Proteomes" id="UP001596106"/>
    </source>
</evidence>
<keyword evidence="1" id="KW-0812">Transmembrane</keyword>
<dbReference type="Gene3D" id="3.55.50.30">
    <property type="match status" value="1"/>
</dbReference>
<dbReference type="InterPro" id="IPR032508">
    <property type="entry name" value="FecR_C"/>
</dbReference>
<evidence type="ECO:0000256" key="1">
    <source>
        <dbReference type="SAM" id="Phobius"/>
    </source>
</evidence>
<evidence type="ECO:0000259" key="2">
    <source>
        <dbReference type="Pfam" id="PF04773"/>
    </source>
</evidence>
<dbReference type="RefSeq" id="WP_379842092.1">
    <property type="nucleotide sequence ID" value="NZ_JBHSMA010000001.1"/>
</dbReference>
<dbReference type="Proteomes" id="UP001596106">
    <property type="component" value="Unassembled WGS sequence"/>
</dbReference>
<feature type="transmembrane region" description="Helical" evidence="1">
    <location>
        <begin position="87"/>
        <end position="107"/>
    </location>
</feature>
<comment type="caution">
    <text evidence="4">The sequence shown here is derived from an EMBL/GenBank/DDBJ whole genome shotgun (WGS) entry which is preliminary data.</text>
</comment>
<feature type="domain" description="FecR protein" evidence="2">
    <location>
        <begin position="141"/>
        <end position="230"/>
    </location>
</feature>
<accession>A0ABW0I5M3</accession>
<dbReference type="InterPro" id="IPR006860">
    <property type="entry name" value="FecR"/>
</dbReference>
<reference evidence="5" key="1">
    <citation type="journal article" date="2019" name="Int. J. Syst. Evol. Microbiol.">
        <title>The Global Catalogue of Microorganisms (GCM) 10K type strain sequencing project: providing services to taxonomists for standard genome sequencing and annotation.</title>
        <authorList>
            <consortium name="The Broad Institute Genomics Platform"/>
            <consortium name="The Broad Institute Genome Sequencing Center for Infectious Disease"/>
            <person name="Wu L."/>
            <person name="Ma J."/>
        </authorList>
    </citation>
    <scope>NUCLEOTIDE SEQUENCE [LARGE SCALE GENOMIC DNA]</scope>
    <source>
        <strain evidence="5">CCUG 55250</strain>
    </source>
</reference>
<gene>
    <name evidence="4" type="ORF">ACFPMF_05910</name>
</gene>
<protein>
    <submittedName>
        <fullName evidence="4">FecR family protein</fullName>
    </submittedName>
</protein>
<dbReference type="InterPro" id="IPR012373">
    <property type="entry name" value="Ferrdict_sens_TM"/>
</dbReference>